<gene>
    <name evidence="2" type="ORF">MM35RIKEN_17880</name>
</gene>
<name>A0A810Q160_9FIRM</name>
<evidence type="ECO:0000313" key="2">
    <source>
        <dbReference type="EMBL" id="BCK79596.1"/>
    </source>
</evidence>
<dbReference type="PROSITE" id="PS51257">
    <property type="entry name" value="PROKAR_LIPOPROTEIN"/>
    <property type="match status" value="1"/>
</dbReference>
<geneLocation type="plasmid" evidence="2 3">
    <name>pMM35_01</name>
</geneLocation>
<dbReference type="KEGG" id="vfa:MM35RIKEN_17880"/>
<dbReference type="RefSeq" id="WP_212821275.1">
    <property type="nucleotide sequence ID" value="NZ_AP023416.1"/>
</dbReference>
<keyword evidence="1" id="KW-0732">Signal</keyword>
<dbReference type="Proteomes" id="UP000681343">
    <property type="component" value="Plasmid pMM35_01"/>
</dbReference>
<accession>A0A810Q160</accession>
<reference evidence="2" key="1">
    <citation type="submission" date="2020-09" db="EMBL/GenBank/DDBJ databases">
        <title>New species isolated from human feces.</title>
        <authorList>
            <person name="Kitahara M."/>
            <person name="Shigeno Y."/>
            <person name="Shime M."/>
            <person name="Matsumoto Y."/>
            <person name="Nakamura S."/>
            <person name="Motooka D."/>
            <person name="Fukuoka S."/>
            <person name="Nishikawa H."/>
            <person name="Benno Y."/>
        </authorList>
    </citation>
    <scope>NUCLEOTIDE SEQUENCE</scope>
    <source>
        <strain evidence="2">MM35</strain>
        <plasmid evidence="2">pMM35_01</plasmid>
    </source>
</reference>
<proteinExistence type="predicted"/>
<organism evidence="2 3">
    <name type="scientific">Vescimonas fastidiosa</name>
    <dbReference type="NCBI Taxonomy" id="2714353"/>
    <lineage>
        <taxon>Bacteria</taxon>
        <taxon>Bacillati</taxon>
        <taxon>Bacillota</taxon>
        <taxon>Clostridia</taxon>
        <taxon>Eubacteriales</taxon>
        <taxon>Oscillospiraceae</taxon>
        <taxon>Vescimonas</taxon>
    </lineage>
</organism>
<feature type="chain" id="PRO_5038602794" evidence="1">
    <location>
        <begin position="20"/>
        <end position="138"/>
    </location>
</feature>
<evidence type="ECO:0000256" key="1">
    <source>
        <dbReference type="SAM" id="SignalP"/>
    </source>
</evidence>
<evidence type="ECO:0000313" key="3">
    <source>
        <dbReference type="Proteomes" id="UP000681343"/>
    </source>
</evidence>
<keyword evidence="3" id="KW-1185">Reference proteome</keyword>
<feature type="signal peptide" evidence="1">
    <location>
        <begin position="1"/>
        <end position="19"/>
    </location>
</feature>
<sequence length="138" mass="15056">MPRKFALPLLVLLCAAALAACLCIPRTRTVTSSCQAFLQTPMTEIVLRPTVDYAASTALTGEEFQVWTDYFRALQLTYVKKYRPGQMNGGVPTLTLTTAHETRTLQILSTDGTPEIALNGAIFTLSGPHLLPNIPPHL</sequence>
<dbReference type="EMBL" id="AP023416">
    <property type="protein sequence ID" value="BCK79596.1"/>
    <property type="molecule type" value="Genomic_DNA"/>
</dbReference>
<keyword evidence="2" id="KW-0614">Plasmid</keyword>
<protein>
    <submittedName>
        <fullName evidence="2">Uncharacterized protein</fullName>
    </submittedName>
</protein>
<dbReference type="AlphaFoldDB" id="A0A810Q160"/>